<comment type="similarity">
    <text evidence="3 11">Belongs to the peptidase M18 family.</text>
</comment>
<evidence type="ECO:0000256" key="5">
    <source>
        <dbReference type="ARBA" id="ARBA00022438"/>
    </source>
</evidence>
<keyword evidence="9 11" id="KW-0862">Zinc</keyword>
<gene>
    <name evidence="12" type="ORF">OEZ85_005208</name>
</gene>
<evidence type="ECO:0000313" key="13">
    <source>
        <dbReference type="Proteomes" id="UP001244341"/>
    </source>
</evidence>
<dbReference type="PANTHER" id="PTHR28570">
    <property type="entry name" value="ASPARTYL AMINOPEPTIDASE"/>
    <property type="match status" value="1"/>
</dbReference>
<organism evidence="12 13">
    <name type="scientific">Tetradesmus obliquus</name>
    <name type="common">Green alga</name>
    <name type="synonym">Acutodesmus obliquus</name>
    <dbReference type="NCBI Taxonomy" id="3088"/>
    <lineage>
        <taxon>Eukaryota</taxon>
        <taxon>Viridiplantae</taxon>
        <taxon>Chlorophyta</taxon>
        <taxon>core chlorophytes</taxon>
        <taxon>Chlorophyceae</taxon>
        <taxon>CS clade</taxon>
        <taxon>Sphaeropleales</taxon>
        <taxon>Scenedesmaceae</taxon>
        <taxon>Tetradesmus</taxon>
    </lineage>
</organism>
<dbReference type="InterPro" id="IPR001948">
    <property type="entry name" value="Peptidase_M18"/>
</dbReference>
<evidence type="ECO:0000256" key="4">
    <source>
        <dbReference type="ARBA" id="ARBA00011965"/>
    </source>
</evidence>
<dbReference type="Gene3D" id="3.40.630.10">
    <property type="entry name" value="Zn peptidases"/>
    <property type="match status" value="1"/>
</dbReference>
<evidence type="ECO:0000256" key="7">
    <source>
        <dbReference type="ARBA" id="ARBA00022723"/>
    </source>
</evidence>
<evidence type="ECO:0000256" key="11">
    <source>
        <dbReference type="RuleBase" id="RU004386"/>
    </source>
</evidence>
<evidence type="ECO:0000313" key="12">
    <source>
        <dbReference type="EMBL" id="WIA20859.1"/>
    </source>
</evidence>
<dbReference type="EC" id="3.4.11.21" evidence="4"/>
<comment type="catalytic activity">
    <reaction evidence="1">
        <text>Release of an N-terminal aspartate or glutamate from a peptide, with a preference for aspartate.</text>
        <dbReference type="EC" id="3.4.11.21"/>
    </reaction>
</comment>
<keyword evidence="10 11" id="KW-0482">Metalloprotease</keyword>
<evidence type="ECO:0000256" key="2">
    <source>
        <dbReference type="ARBA" id="ARBA00001947"/>
    </source>
</evidence>
<dbReference type="InterPro" id="IPR023358">
    <property type="entry name" value="Peptidase_M18_dom2"/>
</dbReference>
<dbReference type="Gene3D" id="2.30.250.10">
    <property type="entry name" value="Aminopeptidase i, Domain 2"/>
    <property type="match status" value="1"/>
</dbReference>
<dbReference type="PRINTS" id="PR00932">
    <property type="entry name" value="AMINO1PTASE"/>
</dbReference>
<keyword evidence="7 11" id="KW-0479">Metal-binding</keyword>
<evidence type="ECO:0000256" key="1">
    <source>
        <dbReference type="ARBA" id="ARBA00001335"/>
    </source>
</evidence>
<reference evidence="12 13" key="1">
    <citation type="submission" date="2023-05" db="EMBL/GenBank/DDBJ databases">
        <title>A 100% complete, gapless, phased diploid assembly of the Scenedesmus obliquus UTEX 3031 genome.</title>
        <authorList>
            <person name="Biondi T.C."/>
            <person name="Hanschen E.R."/>
            <person name="Kwon T."/>
            <person name="Eng W."/>
            <person name="Kruse C.P.S."/>
            <person name="Koehler S.I."/>
            <person name="Kunde Y."/>
            <person name="Gleasner C.D."/>
            <person name="You Mak K.T."/>
            <person name="Polle J."/>
            <person name="Hovde B.T."/>
            <person name="Starkenburg S.R."/>
        </authorList>
    </citation>
    <scope>NUCLEOTIDE SEQUENCE [LARGE SCALE GENOMIC DNA]</scope>
    <source>
        <strain evidence="12 13">DOE0152z</strain>
    </source>
</reference>
<dbReference type="CDD" id="cd05658">
    <property type="entry name" value="M18_DAP"/>
    <property type="match status" value="1"/>
</dbReference>
<dbReference type="NCBIfam" id="NF002759">
    <property type="entry name" value="PRK02813.1"/>
    <property type="match status" value="1"/>
</dbReference>
<accession>A0ABY8UH53</accession>
<evidence type="ECO:0000256" key="10">
    <source>
        <dbReference type="ARBA" id="ARBA00023049"/>
    </source>
</evidence>
<keyword evidence="6 11" id="KW-0645">Protease</keyword>
<dbReference type="PANTHER" id="PTHR28570:SF3">
    <property type="entry name" value="ASPARTYL AMINOPEPTIDASE"/>
    <property type="match status" value="1"/>
</dbReference>
<comment type="cofactor">
    <cofactor evidence="2">
        <name>Zn(2+)</name>
        <dbReference type="ChEBI" id="CHEBI:29105"/>
    </cofactor>
</comment>
<protein>
    <recommendedName>
        <fullName evidence="4">aspartyl aminopeptidase</fullName>
        <ecNumber evidence="4">3.4.11.21</ecNumber>
    </recommendedName>
</protein>
<sequence length="517" mass="55409">MEATTAAPAAFSKDEAKAKAVDMLDYINASWTPYHAVAEASTRLMKAGFQHIAEKDAWKLKPGGKYFFTRNMSTIVAFTIGQQYQPGGPFYMIGAHTDSPCLKVKPVSKTSSGGCQTVNVETYGGGLWYTWFDRDLGLAGRVLVREGSKLQHKLVKVDKPVLRIPMLAIHLQRNLYQEGFKPNLQDHLKPVLATIPKAPKPAAAAAAASSAAPAAAPTNGSSTSAAAAPGNVVDNHHAALLALVAEQLGCAAEDIVDFELNLCDVQPGVLGGAAEEFVFVGRLDNLASCYTAMEALIDSCKSPDDLASEPAVRAVAMFDHEEVGSDSAQGAGGPVMRDTITRVARLLAQGEEGSIERTLRQSFLISADMAHALHPNYTDKHDALHAPAFQGGLVLKHNSNQRYATNAISAALFREVGRRAGVPVQEFCVRNDMPCGSTIGPILAHNLGCRTVDVGMPQLSMHSIREMAGVDDVLLAYRHFLAFFRTFSELDASLDIDSLPPPDIKGTIREPACSHVH</sequence>
<dbReference type="EMBL" id="CP126219">
    <property type="protein sequence ID" value="WIA20859.1"/>
    <property type="molecule type" value="Genomic_DNA"/>
</dbReference>
<dbReference type="SUPFAM" id="SSF53187">
    <property type="entry name" value="Zn-dependent exopeptidases"/>
    <property type="match status" value="1"/>
</dbReference>
<proteinExistence type="inferred from homology"/>
<evidence type="ECO:0000256" key="8">
    <source>
        <dbReference type="ARBA" id="ARBA00022801"/>
    </source>
</evidence>
<dbReference type="SUPFAM" id="SSF101821">
    <property type="entry name" value="Aminopeptidase/glucanase lid domain"/>
    <property type="match status" value="1"/>
</dbReference>
<keyword evidence="5 11" id="KW-0031">Aminopeptidase</keyword>
<evidence type="ECO:0000256" key="3">
    <source>
        <dbReference type="ARBA" id="ARBA00008290"/>
    </source>
</evidence>
<evidence type="ECO:0000256" key="6">
    <source>
        <dbReference type="ARBA" id="ARBA00022670"/>
    </source>
</evidence>
<name>A0ABY8UH53_TETOB</name>
<keyword evidence="8 11" id="KW-0378">Hydrolase</keyword>
<keyword evidence="13" id="KW-1185">Reference proteome</keyword>
<dbReference type="Proteomes" id="UP001244341">
    <property type="component" value="Chromosome 12b"/>
</dbReference>
<evidence type="ECO:0000256" key="9">
    <source>
        <dbReference type="ARBA" id="ARBA00022833"/>
    </source>
</evidence>
<dbReference type="Pfam" id="PF02127">
    <property type="entry name" value="Peptidase_M18"/>
    <property type="match status" value="1"/>
</dbReference>